<dbReference type="InterPro" id="IPR013783">
    <property type="entry name" value="Ig-like_fold"/>
</dbReference>
<dbReference type="Proteomes" id="UP000310636">
    <property type="component" value="Unassembled WGS sequence"/>
</dbReference>
<evidence type="ECO:0000259" key="7">
    <source>
        <dbReference type="Pfam" id="PF02927"/>
    </source>
</evidence>
<feature type="domain" description="Glycoside hydrolase family 9" evidence="6">
    <location>
        <begin position="413"/>
        <end position="860"/>
    </location>
</feature>
<dbReference type="GO" id="GO:0000272">
    <property type="term" value="P:polysaccharide catabolic process"/>
    <property type="evidence" value="ECO:0007669"/>
    <property type="project" value="UniProtKB-KW"/>
</dbReference>
<dbReference type="SUPFAM" id="SSF81296">
    <property type="entry name" value="E set domains"/>
    <property type="match status" value="1"/>
</dbReference>
<keyword evidence="10" id="KW-1185">Reference proteome</keyword>
<proteinExistence type="inferred from homology"/>
<dbReference type="GO" id="GO:0008810">
    <property type="term" value="F:cellulase activity"/>
    <property type="evidence" value="ECO:0007669"/>
    <property type="project" value="InterPro"/>
</dbReference>
<reference evidence="9 10" key="1">
    <citation type="submission" date="2019-04" db="EMBL/GenBank/DDBJ databases">
        <title>Cohnella sp. nov. isolated from preserved vegetables.</title>
        <authorList>
            <person name="Lin S.-Y."/>
            <person name="Hung M.-H."/>
            <person name="Young C.-C."/>
        </authorList>
    </citation>
    <scope>NUCLEOTIDE SEQUENCE [LARGE SCALE GENOMIC DNA]</scope>
    <source>
        <strain evidence="9 10">CC-MHH1044</strain>
    </source>
</reference>
<dbReference type="InterPro" id="IPR001701">
    <property type="entry name" value="Glyco_hydro_9"/>
</dbReference>
<evidence type="ECO:0000256" key="1">
    <source>
        <dbReference type="ARBA" id="ARBA00007072"/>
    </source>
</evidence>
<dbReference type="Pfam" id="PF00759">
    <property type="entry name" value="Glyco_hydro_9"/>
    <property type="match status" value="1"/>
</dbReference>
<dbReference type="PANTHER" id="PTHR22298">
    <property type="entry name" value="ENDO-1,4-BETA-GLUCANASE"/>
    <property type="match status" value="1"/>
</dbReference>
<evidence type="ECO:0000256" key="3">
    <source>
        <dbReference type="ARBA" id="ARBA00023277"/>
    </source>
</evidence>
<feature type="domain" description="Cellulase Ig-like" evidence="7">
    <location>
        <begin position="319"/>
        <end position="397"/>
    </location>
</feature>
<dbReference type="SUPFAM" id="SSF48208">
    <property type="entry name" value="Six-hairpin glycosidases"/>
    <property type="match status" value="1"/>
</dbReference>
<evidence type="ECO:0000256" key="4">
    <source>
        <dbReference type="ARBA" id="ARBA00023295"/>
    </source>
</evidence>
<dbReference type="InterPro" id="IPR012341">
    <property type="entry name" value="6hp_glycosidase-like_sf"/>
</dbReference>
<dbReference type="Gene3D" id="1.50.10.10">
    <property type="match status" value="1"/>
</dbReference>
<comment type="caution">
    <text evidence="9">The sequence shown here is derived from an EMBL/GenBank/DDBJ whole genome shotgun (WGS) entry which is preliminary data.</text>
</comment>
<keyword evidence="2" id="KW-0378">Hydrolase</keyword>
<dbReference type="OrthoDB" id="9758662at2"/>
<dbReference type="Gene3D" id="2.60.40.10">
    <property type="entry name" value="Immunoglobulins"/>
    <property type="match status" value="1"/>
</dbReference>
<dbReference type="Pfam" id="PF02927">
    <property type="entry name" value="CelD_N"/>
    <property type="match status" value="1"/>
</dbReference>
<comment type="similarity">
    <text evidence="1">Belongs to the glycosyl hydrolase 9 (cellulase E) family.</text>
</comment>
<keyword evidence="3" id="KW-0119">Carbohydrate metabolism</keyword>
<evidence type="ECO:0000259" key="6">
    <source>
        <dbReference type="Pfam" id="PF00759"/>
    </source>
</evidence>
<dbReference type="EMBL" id="SSOB01000055">
    <property type="protein sequence ID" value="THF73444.1"/>
    <property type="molecule type" value="Genomic_DNA"/>
</dbReference>
<dbReference type="Gene3D" id="2.60.120.560">
    <property type="entry name" value="Exo-inulinase, domain 1"/>
    <property type="match status" value="1"/>
</dbReference>
<feature type="domain" description="3-keto-alpha-glucoside-1,2-lyase/3-keto-2-hydroxy-glucal hydratase" evidence="8">
    <location>
        <begin position="1254"/>
        <end position="1416"/>
    </location>
</feature>
<evidence type="ECO:0000256" key="2">
    <source>
        <dbReference type="ARBA" id="ARBA00022801"/>
    </source>
</evidence>
<dbReference type="InterPro" id="IPR014756">
    <property type="entry name" value="Ig_E-set"/>
</dbReference>
<name>A0A4S4BHN0_9BACL</name>
<evidence type="ECO:0000313" key="10">
    <source>
        <dbReference type="Proteomes" id="UP000310636"/>
    </source>
</evidence>
<dbReference type="Pfam" id="PF06439">
    <property type="entry name" value="3keto-disac_hyd"/>
    <property type="match status" value="1"/>
</dbReference>
<evidence type="ECO:0000256" key="5">
    <source>
        <dbReference type="ARBA" id="ARBA00023326"/>
    </source>
</evidence>
<dbReference type="InterPro" id="IPR008928">
    <property type="entry name" value="6-hairpin_glycosidase_sf"/>
</dbReference>
<keyword evidence="4" id="KW-0326">Glycosidase</keyword>
<evidence type="ECO:0000259" key="8">
    <source>
        <dbReference type="Pfam" id="PF06439"/>
    </source>
</evidence>
<sequence>MEECLMRSFPPRLRLRPAARALSGWLCLALLFGLLAPLGTVSAAVAPLPGPGNPLLYDDFAGGGLFKQNWTNWYNQDGGSGTFAKTTVDSRQVGKFAQTPASGSSWAKFQPMNESVNLEPYRYLNVTLKNPGYPDSLIRIMANDGTATYNLTGGWAAVPTSWTTSQYDLNTLAPALKKSSVKLEIWLRQSGGAYGETLIDDISALTDVGGTAPVLTGGMTANSVVYTQNTSFTFTASYTDADNQKPYAMQLVVDDTVYDMLEADGNDHTYTDGKSYYYITKLPAGSHTHFFRAGDLTSDEVRTAVQSGPVVTQSNEAVDVVVSQAGYNAGGFKNAQVVSTQPLTDLSYQVKDGGGAVAASGTLTYEGFVWDRHVYSADFTSVSATGDGYTVASNGVSSYPFPIKTNVWTDYKDEMTAFYRLLRSGTATEDAYPAGYSTAAPSAKLYHEAGHLDDAASEDGTTHYDLTGGWYDAGDYGKYAGNQWVAAELALAYVRHADAAAVKYDNDSNGIPDLVDEAVFGSEYLIKFADQLGGALYDLKNNASFVHPEKSTDNVNGTADDRRLSGLGVAGSAKAAGALAATARAIREAIAQGDVASAQVAALENFADDCEAAAVVFYNYVVAHPDGPVGSYATRGGIPNAKLLADVELYLLTGDPDYRDAAASNIATLSFADLQSTNYWDMRPMSLAEFYPVADSATQTHIQSLLKQQVDFFLSSADDTPYGVLNQFKNFGVNEPHASYLGDMMRYYELFGDPAALRAVEKGIYWIFGENPWNISWVSGIGTDFVTYPHTRYDEGANGNASNPGIVFPGAMVSGPNMKDTKDKTSVSPWYEDRSLYADDTNQWRYNEFSISIEAGLLYTIMGLGSQPSASSAGASAPPRLPALSPVIGDYVRGDVTVFAGSATGLTDVSYSTSGQGGPYVPMSVSGTVYAATVDESAAAPYTNKRIDIRAADAAGSYTYSSTHYTVAAPLPDPSHPLLYDDFGGGGLWGSTGGNNEWVNWYTQNGGTATFAKTTADGRTAGLFTQTPTATNSYAKFQPWHDSVDLSGYRYLDFTVKNPGYANLRIKIELSDGSRTYNLTGGWATVPTEWTDLTYNLDTLTPAVNKKQATLSIWLNQAAVGYGELLIDEIKATNTAAGSAPTLTGGGVDHADGDTETDYTFSVTYTDADNEPPFAVELLLDGVVHAMGAADPGDTTYTDGKVYTYTAKLPLGVHSYYFHTTDTTSDAVSSAVQSGPNVGGGTGTAMLLEEDFEDGVADGWTATSGTWSVQAGQYVGQAGSGNSFSVAGDAAWTDYTLQADVSVTSNTNGNKDAGLLFRYTDSDNYYVLYLKNNDRTGRKLELVKSVGGVKTTLAYANPSVAADTFYTYKIVGDGADISVYQNGTLQFAVTDTAHVSGKIGARVYANTRAYFDNVTVTP</sequence>
<accession>A0A4S4BHN0</accession>
<gene>
    <name evidence="9" type="ORF">E6C55_29080</name>
</gene>
<evidence type="ECO:0000313" key="9">
    <source>
        <dbReference type="EMBL" id="THF73444.1"/>
    </source>
</evidence>
<dbReference type="InterPro" id="IPR004197">
    <property type="entry name" value="Cellulase_Ig-like"/>
</dbReference>
<dbReference type="CDD" id="cd02850">
    <property type="entry name" value="E_set_Cellulase_N"/>
    <property type="match status" value="1"/>
</dbReference>
<keyword evidence="5" id="KW-0624">Polysaccharide degradation</keyword>
<dbReference type="InterPro" id="IPR010496">
    <property type="entry name" value="AL/BT2_dom"/>
</dbReference>
<protein>
    <submittedName>
        <fullName evidence="9">DUF1080 domain-containing protein</fullName>
    </submittedName>
</protein>
<organism evidence="9 10">
    <name type="scientific">Cohnella fermenti</name>
    <dbReference type="NCBI Taxonomy" id="2565925"/>
    <lineage>
        <taxon>Bacteria</taxon>
        <taxon>Bacillati</taxon>
        <taxon>Bacillota</taxon>
        <taxon>Bacilli</taxon>
        <taxon>Bacillales</taxon>
        <taxon>Paenibacillaceae</taxon>
        <taxon>Cohnella</taxon>
    </lineage>
</organism>